<organism evidence="4 5">
    <name type="scientific">Streptomyces roseirectus</name>
    <dbReference type="NCBI Taxonomy" id="2768066"/>
    <lineage>
        <taxon>Bacteria</taxon>
        <taxon>Bacillati</taxon>
        <taxon>Actinomycetota</taxon>
        <taxon>Actinomycetes</taxon>
        <taxon>Kitasatosporales</taxon>
        <taxon>Streptomycetaceae</taxon>
        <taxon>Streptomyces</taxon>
    </lineage>
</organism>
<dbReference type="NCBIfam" id="TIGR00976">
    <property type="entry name" value="CocE_NonD"/>
    <property type="match status" value="1"/>
</dbReference>
<dbReference type="InterPro" id="IPR000383">
    <property type="entry name" value="Xaa-Pro-like_dom"/>
</dbReference>
<dbReference type="Pfam" id="PF02129">
    <property type="entry name" value="Peptidase_S15"/>
    <property type="match status" value="1"/>
</dbReference>
<name>A0A7H0ITE0_9ACTN</name>
<feature type="region of interest" description="Disordered" evidence="2">
    <location>
        <begin position="335"/>
        <end position="374"/>
    </location>
</feature>
<keyword evidence="5" id="KW-1185">Reference proteome</keyword>
<feature type="domain" description="Xaa-Pro dipeptidyl-peptidase C-terminal" evidence="3">
    <location>
        <begin position="283"/>
        <end position="515"/>
    </location>
</feature>
<dbReference type="EMBL" id="CP060828">
    <property type="protein sequence ID" value="QNP76056.1"/>
    <property type="molecule type" value="Genomic_DNA"/>
</dbReference>
<dbReference type="GO" id="GO:0008239">
    <property type="term" value="F:dipeptidyl-peptidase activity"/>
    <property type="evidence" value="ECO:0007669"/>
    <property type="project" value="InterPro"/>
</dbReference>
<dbReference type="KEGG" id="sroi:IAG44_34780"/>
<dbReference type="Gene3D" id="2.60.120.260">
    <property type="entry name" value="Galactose-binding domain-like"/>
    <property type="match status" value="1"/>
</dbReference>
<dbReference type="Pfam" id="PF08530">
    <property type="entry name" value="PepX_C"/>
    <property type="match status" value="1"/>
</dbReference>
<dbReference type="Proteomes" id="UP000516052">
    <property type="component" value="Chromosome"/>
</dbReference>
<dbReference type="InterPro" id="IPR029058">
    <property type="entry name" value="AB_hydrolase_fold"/>
</dbReference>
<evidence type="ECO:0000259" key="3">
    <source>
        <dbReference type="SMART" id="SM00939"/>
    </source>
</evidence>
<dbReference type="AlphaFoldDB" id="A0A7H0ITE0"/>
<evidence type="ECO:0000313" key="4">
    <source>
        <dbReference type="EMBL" id="QNP76056.1"/>
    </source>
</evidence>
<dbReference type="InterPro" id="IPR005674">
    <property type="entry name" value="CocE/Ser_esterase"/>
</dbReference>
<gene>
    <name evidence="4" type="ORF">IAG44_34780</name>
</gene>
<sequence>MRAGRVRVQRDIEVPVGGGVALPADRYYPSPGVSEGTPTILVRSPMGRRPLGIFYGRYFARHGFQVLVQDSREAGDFRAHAVPLSREHEDGLATVEWLRQQPWFTGPLAMHGLSALGFSQWAIAADVPELKALSVHLSASSFADAIFTGGSFGLESVLIWLSNHSFTSSITAPSRVRRAVATGRPLEELDLLASGTRLPFFQEVLADQGPGSTLRTALDHSRTPRRTSVPPAHLVGGWYDVFVRGQLDDYLALRAAGHEPHLTVGPWFHYDLRHVMVSNREALAWFRAHLLGERSGVRPHPVRLFVTGADEWRDYPHYPPPGTQQVRWHLQPGRGLAEGAPAESQPDHYRFDPSDPTPAPRGPTLIGNSRPADNRALERRSDVLTYTSEPLRRPMEVIGSVTADLYVRSSREHTDFVVRLCDVHPGGASMNLCEGILRLVRSADTADEDGVRRISVELYPTGHRFRAGHRLRVQVCSGASPRFPANPGTGERAGSVKVTAEQEVFHDPARPSALVVPVVG</sequence>
<evidence type="ECO:0000313" key="5">
    <source>
        <dbReference type="Proteomes" id="UP000516052"/>
    </source>
</evidence>
<evidence type="ECO:0000256" key="1">
    <source>
        <dbReference type="ARBA" id="ARBA00022801"/>
    </source>
</evidence>
<dbReference type="Gene3D" id="3.40.50.1820">
    <property type="entry name" value="alpha/beta hydrolase"/>
    <property type="match status" value="1"/>
</dbReference>
<evidence type="ECO:0000256" key="2">
    <source>
        <dbReference type="SAM" id="MobiDB-lite"/>
    </source>
</evidence>
<dbReference type="InterPro" id="IPR013736">
    <property type="entry name" value="Xaa-Pro_dipept_C"/>
</dbReference>
<reference evidence="4 5" key="1">
    <citation type="submission" date="2020-08" db="EMBL/GenBank/DDBJ databases">
        <title>A novel species.</title>
        <authorList>
            <person name="Gao J."/>
        </authorList>
    </citation>
    <scope>NUCLEOTIDE SEQUENCE [LARGE SCALE GENOMIC DNA]</scope>
    <source>
        <strain evidence="4 5">CRXT-G-22</strain>
    </source>
</reference>
<dbReference type="Gene3D" id="1.10.3020.10">
    <property type="entry name" value="alpha-amino acid ester hydrolase ( Helical cap domain)"/>
    <property type="match status" value="1"/>
</dbReference>
<accession>A0A7H0ITE0</accession>
<dbReference type="InterPro" id="IPR008979">
    <property type="entry name" value="Galactose-bd-like_sf"/>
</dbReference>
<dbReference type="SUPFAM" id="SSF49785">
    <property type="entry name" value="Galactose-binding domain-like"/>
    <property type="match status" value="1"/>
</dbReference>
<dbReference type="SMART" id="SM00939">
    <property type="entry name" value="PepX_C"/>
    <property type="match status" value="1"/>
</dbReference>
<dbReference type="SUPFAM" id="SSF53474">
    <property type="entry name" value="alpha/beta-Hydrolases"/>
    <property type="match status" value="1"/>
</dbReference>
<proteinExistence type="predicted"/>
<protein>
    <submittedName>
        <fullName evidence="4">CocE/NonD family hydrolase</fullName>
    </submittedName>
</protein>
<keyword evidence="1 4" id="KW-0378">Hydrolase</keyword>